<dbReference type="InterPro" id="IPR046373">
    <property type="entry name" value="Acyl-CoA_Oxase/DH_mid-dom_sf"/>
</dbReference>
<evidence type="ECO:0000313" key="9">
    <source>
        <dbReference type="Proteomes" id="UP000179642"/>
    </source>
</evidence>
<dbReference type="GO" id="GO:0033540">
    <property type="term" value="P:fatty acid beta-oxidation using acyl-CoA oxidase"/>
    <property type="evidence" value="ECO:0007669"/>
    <property type="project" value="TreeGrafter"/>
</dbReference>
<reference evidence="8 9" key="1">
    <citation type="submission" date="2016-10" db="EMBL/GenBank/DDBJ databases">
        <title>Genome sequence of Streptomyces sp. MUSC 1.</title>
        <authorList>
            <person name="Lee L.-H."/>
            <person name="Ser H.-L."/>
            <person name="Law J.W.-F."/>
        </authorList>
    </citation>
    <scope>NUCLEOTIDE SEQUENCE [LARGE SCALE GENOMIC DNA]</scope>
    <source>
        <strain evidence="8 9">MUSC 1</strain>
    </source>
</reference>
<evidence type="ECO:0000256" key="1">
    <source>
        <dbReference type="ARBA" id="ARBA00001974"/>
    </source>
</evidence>
<name>A0A1S2QKY9_9ACTN</name>
<evidence type="ECO:0000256" key="5">
    <source>
        <dbReference type="ARBA" id="ARBA00023002"/>
    </source>
</evidence>
<keyword evidence="3" id="KW-0285">Flavoprotein</keyword>
<dbReference type="GO" id="GO:0003997">
    <property type="term" value="F:acyl-CoA oxidase activity"/>
    <property type="evidence" value="ECO:0007669"/>
    <property type="project" value="InterPro"/>
</dbReference>
<evidence type="ECO:0000259" key="6">
    <source>
        <dbReference type="Pfam" id="PF01756"/>
    </source>
</evidence>
<keyword evidence="9" id="KW-1185">Reference proteome</keyword>
<dbReference type="Pfam" id="PF22924">
    <property type="entry name" value="ACOX_C_alpha1"/>
    <property type="match status" value="1"/>
</dbReference>
<accession>A0A1S2QKY9</accession>
<dbReference type="SUPFAM" id="SSF47203">
    <property type="entry name" value="Acyl-CoA dehydrogenase C-terminal domain-like"/>
    <property type="match status" value="2"/>
</dbReference>
<feature type="domain" description="Acyl-CoA oxidase C-terminal" evidence="6">
    <location>
        <begin position="472"/>
        <end position="578"/>
    </location>
</feature>
<dbReference type="InterPro" id="IPR002655">
    <property type="entry name" value="Acyl-CoA_oxidase_C"/>
</dbReference>
<dbReference type="PIRSF" id="PIRSF000168">
    <property type="entry name" value="Acyl-CoA_oxidase"/>
    <property type="match status" value="1"/>
</dbReference>
<evidence type="ECO:0000259" key="7">
    <source>
        <dbReference type="Pfam" id="PF22924"/>
    </source>
</evidence>
<dbReference type="InterPro" id="IPR055060">
    <property type="entry name" value="ACOX_C_alpha1"/>
</dbReference>
<dbReference type="GO" id="GO:0071949">
    <property type="term" value="F:FAD binding"/>
    <property type="evidence" value="ECO:0007669"/>
    <property type="project" value="InterPro"/>
</dbReference>
<evidence type="ECO:0000256" key="3">
    <source>
        <dbReference type="ARBA" id="ARBA00022630"/>
    </source>
</evidence>
<dbReference type="Proteomes" id="UP000179642">
    <property type="component" value="Unassembled WGS sequence"/>
</dbReference>
<dbReference type="GO" id="GO:0005504">
    <property type="term" value="F:fatty acid binding"/>
    <property type="evidence" value="ECO:0007669"/>
    <property type="project" value="TreeGrafter"/>
</dbReference>
<proteinExistence type="inferred from homology"/>
<dbReference type="InterPro" id="IPR012258">
    <property type="entry name" value="Acyl-CoA_oxidase"/>
</dbReference>
<comment type="caution">
    <text evidence="8">The sequence shown here is derived from an EMBL/GenBank/DDBJ whole genome shotgun (WGS) entry which is preliminary data.</text>
</comment>
<comment type="similarity">
    <text evidence="2">Belongs to the acyl-CoA oxidase family.</text>
</comment>
<dbReference type="InterPro" id="IPR009100">
    <property type="entry name" value="AcylCoA_DH/oxidase_NM_dom_sf"/>
</dbReference>
<dbReference type="SUPFAM" id="SSF56645">
    <property type="entry name" value="Acyl-CoA dehydrogenase NM domain-like"/>
    <property type="match status" value="1"/>
</dbReference>
<evidence type="ECO:0000256" key="4">
    <source>
        <dbReference type="ARBA" id="ARBA00022827"/>
    </source>
</evidence>
<feature type="domain" description="Acyl-CoA oxidase C-alpha1" evidence="7">
    <location>
        <begin position="271"/>
        <end position="417"/>
    </location>
</feature>
<sequence>MQELGYQLFDHGDRDRVHRTWRNHISADSFRYRDGLSPVDRARLAYERLRDVNSLVGEAETLARDPQMLASLHEWAAIVDGGGALCTLASIHFNLFLGSLVDQDSNQRDLSEFTSMRRTGTFLCTELEHGNDASALETTAEYDRATGGFVLNTPTPGARKFMPNTSPIGGPKSALVAARLLIDGRDEGVFLFLTPLSDENGMRPGVDVRLLPFRTGAPVDHCMTSFDHVLLPREALLESEHGRLDGDGVLNSSLGNRRKRFLRSISRVTTGKLCMSGAAVGASRAALAIAVRYSDRRHVSGSRAGERVPLSAHRSHHGRLLTSLATAYAMTFAHRAVTTRWMEHTPEDQEDVERQVAVLKGWITWQARAITVECRERCGAQGLFSANGLADFPQYTEGTITAEGDNLVIWMKAASELLFQSRTDQRDEEEPPLRERDLSDLRFLRGLLAAAERLCRERASAALRRGPAGDPLGRWNSASPSALAMVGAHAALQATDAFLAAIRETIDPTARLLLEQLCRLFLLRQLDERTGDLLAAGCLTADHVRALPEAVEIVMAELAPHMTTLVDAFDLPSEFLDALPMLRDDDYGLLPANTRASV</sequence>
<dbReference type="InterPro" id="IPR036250">
    <property type="entry name" value="AcylCo_DH-like_C"/>
</dbReference>
<evidence type="ECO:0000313" key="8">
    <source>
        <dbReference type="EMBL" id="OIK06045.1"/>
    </source>
</evidence>
<dbReference type="EMBL" id="MLYO01000017">
    <property type="protein sequence ID" value="OIK06045.1"/>
    <property type="molecule type" value="Genomic_DNA"/>
</dbReference>
<comment type="cofactor">
    <cofactor evidence="1">
        <name>FAD</name>
        <dbReference type="ChEBI" id="CHEBI:57692"/>
    </cofactor>
</comment>
<dbReference type="AlphaFoldDB" id="A0A1S2QKY9"/>
<dbReference type="PANTHER" id="PTHR10909">
    <property type="entry name" value="ELECTRON TRANSPORT OXIDOREDUCTASE"/>
    <property type="match status" value="1"/>
</dbReference>
<evidence type="ECO:0000256" key="2">
    <source>
        <dbReference type="ARBA" id="ARBA00006288"/>
    </source>
</evidence>
<keyword evidence="5" id="KW-0560">Oxidoreductase</keyword>
<dbReference type="Gene3D" id="1.20.140.10">
    <property type="entry name" value="Butyryl-CoA Dehydrogenase, subunit A, domain 3"/>
    <property type="match status" value="2"/>
</dbReference>
<protein>
    <submittedName>
        <fullName evidence="8">Acyl-CoA oxidase</fullName>
    </submittedName>
</protein>
<gene>
    <name evidence="8" type="ORF">BIV23_10000</name>
</gene>
<organism evidence="8 9">
    <name type="scientific">Streptomyces monashensis</name>
    <dbReference type="NCBI Taxonomy" id="1678012"/>
    <lineage>
        <taxon>Bacteria</taxon>
        <taxon>Bacillati</taxon>
        <taxon>Actinomycetota</taxon>
        <taxon>Actinomycetes</taxon>
        <taxon>Kitasatosporales</taxon>
        <taxon>Streptomycetaceae</taxon>
        <taxon>Streptomyces</taxon>
    </lineage>
</organism>
<dbReference type="GO" id="GO:0055088">
    <property type="term" value="P:lipid homeostasis"/>
    <property type="evidence" value="ECO:0007669"/>
    <property type="project" value="TreeGrafter"/>
</dbReference>
<dbReference type="Gene3D" id="2.40.110.10">
    <property type="entry name" value="Butyryl-CoA Dehydrogenase, subunit A, domain 2"/>
    <property type="match status" value="1"/>
</dbReference>
<keyword evidence="4" id="KW-0274">FAD</keyword>
<dbReference type="Pfam" id="PF01756">
    <property type="entry name" value="ACOX"/>
    <property type="match status" value="1"/>
</dbReference>
<dbReference type="PANTHER" id="PTHR10909:SF382">
    <property type="entry name" value="ACYL-COENZYME A OXIDASE"/>
    <property type="match status" value="1"/>
</dbReference>